<dbReference type="RefSeq" id="WP_046803851.1">
    <property type="nucleotide sequence ID" value="NZ_PREU01000001.1"/>
</dbReference>
<evidence type="ECO:0000256" key="4">
    <source>
        <dbReference type="ARBA" id="ARBA00022741"/>
    </source>
</evidence>
<dbReference type="CDD" id="cd03257">
    <property type="entry name" value="ABC_NikE_OppD_transporters"/>
    <property type="match status" value="1"/>
</dbReference>
<dbReference type="GO" id="GO:0005524">
    <property type="term" value="F:ATP binding"/>
    <property type="evidence" value="ECO:0007669"/>
    <property type="project" value="UniProtKB-KW"/>
</dbReference>
<keyword evidence="2" id="KW-0813">Transport</keyword>
<evidence type="ECO:0000256" key="5">
    <source>
        <dbReference type="ARBA" id="ARBA00022840"/>
    </source>
</evidence>
<dbReference type="Gene3D" id="3.40.50.300">
    <property type="entry name" value="P-loop containing nucleotide triphosphate hydrolases"/>
    <property type="match status" value="1"/>
</dbReference>
<dbReference type="FunFam" id="3.40.50.300:FF:000016">
    <property type="entry name" value="Oligopeptide ABC transporter ATP-binding component"/>
    <property type="match status" value="1"/>
</dbReference>
<dbReference type="PANTHER" id="PTHR43776">
    <property type="entry name" value="TRANSPORT ATP-BINDING PROTEIN"/>
    <property type="match status" value="1"/>
</dbReference>
<protein>
    <submittedName>
        <fullName evidence="8">ABC transporter ATP-binding protein</fullName>
    </submittedName>
</protein>
<dbReference type="AlphaFoldDB" id="A0A2S5GYQ9"/>
<dbReference type="InterPro" id="IPR013563">
    <property type="entry name" value="Oligopep_ABC_C"/>
</dbReference>
<keyword evidence="3" id="KW-0472">Membrane</keyword>
<proteinExistence type="inferred from homology"/>
<organism evidence="8 9">
    <name type="scientific">Achromobacter spanius</name>
    <dbReference type="NCBI Taxonomy" id="217203"/>
    <lineage>
        <taxon>Bacteria</taxon>
        <taxon>Pseudomonadati</taxon>
        <taxon>Pseudomonadota</taxon>
        <taxon>Betaproteobacteria</taxon>
        <taxon>Burkholderiales</taxon>
        <taxon>Alcaligenaceae</taxon>
        <taxon>Achromobacter</taxon>
    </lineage>
</organism>
<dbReference type="InterPro" id="IPR050319">
    <property type="entry name" value="ABC_transp_ATP-bind"/>
</dbReference>
<evidence type="ECO:0000256" key="6">
    <source>
        <dbReference type="SAM" id="MobiDB-lite"/>
    </source>
</evidence>
<accession>A0A2S5GYQ9</accession>
<dbReference type="PROSITE" id="PS00211">
    <property type="entry name" value="ABC_TRANSPORTER_1"/>
    <property type="match status" value="1"/>
</dbReference>
<feature type="region of interest" description="Disordered" evidence="6">
    <location>
        <begin position="277"/>
        <end position="298"/>
    </location>
</feature>
<dbReference type="Pfam" id="PF00005">
    <property type="entry name" value="ABC_tran"/>
    <property type="match status" value="1"/>
</dbReference>
<evidence type="ECO:0000259" key="7">
    <source>
        <dbReference type="PROSITE" id="PS50893"/>
    </source>
</evidence>
<dbReference type="PANTHER" id="PTHR43776:SF7">
    <property type="entry name" value="D,D-DIPEPTIDE TRANSPORT ATP-BINDING PROTEIN DDPF-RELATED"/>
    <property type="match status" value="1"/>
</dbReference>
<dbReference type="InterPro" id="IPR017871">
    <property type="entry name" value="ABC_transporter-like_CS"/>
</dbReference>
<dbReference type="Proteomes" id="UP000239990">
    <property type="component" value="Unassembled WGS sequence"/>
</dbReference>
<evidence type="ECO:0000256" key="1">
    <source>
        <dbReference type="ARBA" id="ARBA00005417"/>
    </source>
</evidence>
<comment type="similarity">
    <text evidence="1">Belongs to the ABC transporter superfamily.</text>
</comment>
<dbReference type="EMBL" id="PREU01000001">
    <property type="protein sequence ID" value="PPA78148.1"/>
    <property type="molecule type" value="Genomic_DNA"/>
</dbReference>
<evidence type="ECO:0000256" key="2">
    <source>
        <dbReference type="ARBA" id="ARBA00022448"/>
    </source>
</evidence>
<dbReference type="OrthoDB" id="9802772at2"/>
<dbReference type="GO" id="GO:0015833">
    <property type="term" value="P:peptide transport"/>
    <property type="evidence" value="ECO:0007669"/>
    <property type="project" value="InterPro"/>
</dbReference>
<keyword evidence="4" id="KW-0547">Nucleotide-binding</keyword>
<dbReference type="NCBIfam" id="TIGR01727">
    <property type="entry name" value="oligo_HPY"/>
    <property type="match status" value="1"/>
</dbReference>
<name>A0A2S5GYQ9_9BURK</name>
<comment type="caution">
    <text evidence="8">The sequence shown here is derived from an EMBL/GenBank/DDBJ whole genome shotgun (WGS) entry which is preliminary data.</text>
</comment>
<dbReference type="InterPro" id="IPR027417">
    <property type="entry name" value="P-loop_NTPase"/>
</dbReference>
<feature type="domain" description="ABC transporter" evidence="7">
    <location>
        <begin position="17"/>
        <end position="267"/>
    </location>
</feature>
<dbReference type="PROSITE" id="PS50893">
    <property type="entry name" value="ABC_TRANSPORTER_2"/>
    <property type="match status" value="1"/>
</dbReference>
<dbReference type="SUPFAM" id="SSF52540">
    <property type="entry name" value="P-loop containing nucleoside triphosphate hydrolases"/>
    <property type="match status" value="1"/>
</dbReference>
<dbReference type="InterPro" id="IPR003593">
    <property type="entry name" value="AAA+_ATPase"/>
</dbReference>
<keyword evidence="3" id="KW-1003">Cell membrane</keyword>
<dbReference type="GO" id="GO:0016887">
    <property type="term" value="F:ATP hydrolysis activity"/>
    <property type="evidence" value="ECO:0007669"/>
    <property type="project" value="InterPro"/>
</dbReference>
<keyword evidence="5 8" id="KW-0067">ATP-binding</keyword>
<evidence type="ECO:0000313" key="8">
    <source>
        <dbReference type="EMBL" id="PPA78148.1"/>
    </source>
</evidence>
<dbReference type="SMART" id="SM00382">
    <property type="entry name" value="AAA"/>
    <property type="match status" value="1"/>
</dbReference>
<evidence type="ECO:0000313" key="9">
    <source>
        <dbReference type="Proteomes" id="UP000239990"/>
    </source>
</evidence>
<dbReference type="Pfam" id="PF08352">
    <property type="entry name" value="oligo_HPY"/>
    <property type="match status" value="1"/>
</dbReference>
<dbReference type="GO" id="GO:0055085">
    <property type="term" value="P:transmembrane transport"/>
    <property type="evidence" value="ECO:0007669"/>
    <property type="project" value="UniProtKB-ARBA"/>
</dbReference>
<reference evidence="8 9" key="1">
    <citation type="submission" date="2018-02" db="EMBL/GenBank/DDBJ databases">
        <title>Draft Genome of Achromobacter spanius stain 6.</title>
        <authorList>
            <person name="Gunasekera T.S."/>
            <person name="Radwan O."/>
            <person name="Ruiz O.N."/>
        </authorList>
    </citation>
    <scope>NUCLEOTIDE SEQUENCE [LARGE SCALE GENOMIC DNA]</scope>
    <source>
        <strain evidence="8 9">6</strain>
    </source>
</reference>
<dbReference type="InterPro" id="IPR003439">
    <property type="entry name" value="ABC_transporter-like_ATP-bd"/>
</dbReference>
<gene>
    <name evidence="8" type="ORF">C4E15_02375</name>
</gene>
<sequence>MSAHPQPPVVASTAPLLDVRDLKMHYPGAGGWFTPRRKVVQAVDGVSFSVARGETLALVGESGCGKTTTGKSVLRLIQPTSGSVKLEGEEILALTPEQMRNRRRDMQIIFQDPYASLNPRMTAGDIVGEPLRNYPMSGGRARVDELAWLFDKVGLRPEAMKKFPHEFSGGQRQRLGIARALALRPKLIVCDEPVSALDVSVQAQVINLLMDLQQEMGIAYLFVAHDLAVVRHISHRVAVMYLGRIVEVADRDTLFSQPRHPYTEILLSAVPVPNPHKPAQRKLLQGDPPSPANPPSGCRFHTRCPLAQPICRETQPALTERPVASATGQQWVACHFR</sequence>
<evidence type="ECO:0000256" key="3">
    <source>
        <dbReference type="ARBA" id="ARBA00022475"/>
    </source>
</evidence>